<gene>
    <name evidence="2" type="ORF">METZ01_LOCUS194013</name>
</gene>
<accession>A0A382DSJ7</accession>
<dbReference type="AlphaFoldDB" id="A0A382DSJ7"/>
<feature type="compositionally biased region" description="Polar residues" evidence="1">
    <location>
        <begin position="1"/>
        <end position="10"/>
    </location>
</feature>
<dbReference type="EMBL" id="UINC01040788">
    <property type="protein sequence ID" value="SVB41159.1"/>
    <property type="molecule type" value="Genomic_DNA"/>
</dbReference>
<evidence type="ECO:0000313" key="2">
    <source>
        <dbReference type="EMBL" id="SVB41159.1"/>
    </source>
</evidence>
<feature type="region of interest" description="Disordered" evidence="1">
    <location>
        <begin position="1"/>
        <end position="26"/>
    </location>
</feature>
<sequence>MSATGMTNTKRTNEKGNAYNIPSNNSFRAYNIPSNNSFRLGVNMANKTPTKQTITTRAIDSTFFR</sequence>
<protein>
    <submittedName>
        <fullName evidence="2">Uncharacterized protein</fullName>
    </submittedName>
</protein>
<proteinExistence type="predicted"/>
<organism evidence="2">
    <name type="scientific">marine metagenome</name>
    <dbReference type="NCBI Taxonomy" id="408172"/>
    <lineage>
        <taxon>unclassified sequences</taxon>
        <taxon>metagenomes</taxon>
        <taxon>ecological metagenomes</taxon>
    </lineage>
</organism>
<evidence type="ECO:0000256" key="1">
    <source>
        <dbReference type="SAM" id="MobiDB-lite"/>
    </source>
</evidence>
<name>A0A382DSJ7_9ZZZZ</name>
<reference evidence="2" key="1">
    <citation type="submission" date="2018-05" db="EMBL/GenBank/DDBJ databases">
        <authorList>
            <person name="Lanie J.A."/>
            <person name="Ng W.-L."/>
            <person name="Kazmierczak K.M."/>
            <person name="Andrzejewski T.M."/>
            <person name="Davidsen T.M."/>
            <person name="Wayne K.J."/>
            <person name="Tettelin H."/>
            <person name="Glass J.I."/>
            <person name="Rusch D."/>
            <person name="Podicherti R."/>
            <person name="Tsui H.-C.T."/>
            <person name="Winkler M.E."/>
        </authorList>
    </citation>
    <scope>NUCLEOTIDE SEQUENCE</scope>
</reference>